<reference evidence="2 3" key="1">
    <citation type="submission" date="2019-12" db="EMBL/GenBank/DDBJ databases">
        <title>Genomic-based taxomic classification of the family Erythrobacteraceae.</title>
        <authorList>
            <person name="Xu L."/>
        </authorList>
    </citation>
    <scope>NUCLEOTIDE SEQUENCE [LARGE SCALE GENOMIC DNA]</scope>
    <source>
        <strain evidence="2 3">MCCC 1A09965</strain>
    </source>
</reference>
<dbReference type="OrthoDB" id="9801588at2"/>
<accession>A0A844YF00</accession>
<evidence type="ECO:0000313" key="3">
    <source>
        <dbReference type="Proteomes" id="UP000445582"/>
    </source>
</evidence>
<keyword evidence="3" id="KW-1185">Reference proteome</keyword>
<organism evidence="2 3">
    <name type="scientific">Qipengyuania oceanensis</name>
    <dbReference type="NCBI Taxonomy" id="1463597"/>
    <lineage>
        <taxon>Bacteria</taxon>
        <taxon>Pseudomonadati</taxon>
        <taxon>Pseudomonadota</taxon>
        <taxon>Alphaproteobacteria</taxon>
        <taxon>Sphingomonadales</taxon>
        <taxon>Erythrobacteraceae</taxon>
        <taxon>Qipengyuania</taxon>
    </lineage>
</organism>
<dbReference type="CDD" id="cd01324">
    <property type="entry name" value="cbb3_Oxidase_CcoQ"/>
    <property type="match status" value="1"/>
</dbReference>
<evidence type="ECO:0000313" key="2">
    <source>
        <dbReference type="EMBL" id="MXO63716.1"/>
    </source>
</evidence>
<dbReference type="Pfam" id="PF05545">
    <property type="entry name" value="FixQ"/>
    <property type="match status" value="1"/>
</dbReference>
<dbReference type="InterPro" id="IPR008621">
    <property type="entry name" value="Cbb3-typ_cyt_oxidase_comp"/>
</dbReference>
<keyword evidence="1" id="KW-0472">Membrane</keyword>
<dbReference type="EMBL" id="WTYN01000003">
    <property type="protein sequence ID" value="MXO63716.1"/>
    <property type="molecule type" value="Genomic_DNA"/>
</dbReference>
<keyword evidence="1" id="KW-1133">Transmembrane helix</keyword>
<gene>
    <name evidence="2" type="ORF">GRI48_11910</name>
</gene>
<proteinExistence type="predicted"/>
<name>A0A844YF00_9SPHN</name>
<dbReference type="RefSeq" id="WP_160676509.1">
    <property type="nucleotide sequence ID" value="NZ_WTYN01000003.1"/>
</dbReference>
<evidence type="ECO:0000256" key="1">
    <source>
        <dbReference type="SAM" id="Phobius"/>
    </source>
</evidence>
<protein>
    <submittedName>
        <fullName evidence="2">CcoQ/FixQ family Cbb3-type cytochrome c oxidase assembly chaperone</fullName>
    </submittedName>
</protein>
<feature type="transmembrane region" description="Helical" evidence="1">
    <location>
        <begin position="12"/>
        <end position="29"/>
    </location>
</feature>
<keyword evidence="1" id="KW-0812">Transmembrane</keyword>
<dbReference type="AlphaFoldDB" id="A0A844YF00"/>
<comment type="caution">
    <text evidence="2">The sequence shown here is derived from an EMBL/GenBank/DDBJ whole genome shotgun (WGS) entry which is preliminary data.</text>
</comment>
<dbReference type="Proteomes" id="UP000445582">
    <property type="component" value="Unassembled WGS sequence"/>
</dbReference>
<sequence>MYDFLREFSVSYGLVAMMIVFVALCLWPFRPGAQKHNHKAAQSIFEDEAHGE</sequence>